<sequence length="203" mass="21056">MSLGVGAVKLPTSRDDWRLTARTARLVLTIPTYAVVALLTGIVALSVFVLTQNLALVGDVVLNGTIPLANRLRVLFGQYPFLGGAFTPTTAVAIVAIAALVGVDIAMVVYHFREHGVSPRESSGSAVGVLLGTLGAGCAACGSVLLAGLFSLVGASGLLLLLPFDGLEFTFLALFPLVLSMYWIADGMRGGEINGCPVDVARR</sequence>
<keyword evidence="1" id="KW-1133">Transmembrane helix</keyword>
<keyword evidence="1" id="KW-0472">Membrane</keyword>
<dbReference type="STRING" id="660521.SAMN04487949_1748"/>
<accession>A0A1G9TF05</accession>
<name>A0A1G9TF05_9EURY</name>
<keyword evidence="3" id="KW-1185">Reference proteome</keyword>
<gene>
    <name evidence="2" type="ORF">SAMN04487949_1748</name>
</gene>
<feature type="transmembrane region" description="Helical" evidence="1">
    <location>
        <begin position="91"/>
        <end position="112"/>
    </location>
</feature>
<dbReference type="AlphaFoldDB" id="A0A1G9TF05"/>
<feature type="transmembrane region" description="Helical" evidence="1">
    <location>
        <begin position="124"/>
        <end position="149"/>
    </location>
</feature>
<keyword evidence="1" id="KW-0812">Transmembrane</keyword>
<dbReference type="OrthoDB" id="343119at2157"/>
<reference evidence="3" key="1">
    <citation type="submission" date="2016-10" db="EMBL/GenBank/DDBJ databases">
        <authorList>
            <person name="Varghese N."/>
            <person name="Submissions S."/>
        </authorList>
    </citation>
    <scope>NUCLEOTIDE SEQUENCE [LARGE SCALE GENOMIC DNA]</scope>
    <source>
        <strain evidence="3">CGMCC 1.10119</strain>
    </source>
</reference>
<feature type="transmembrane region" description="Helical" evidence="1">
    <location>
        <begin position="26"/>
        <end position="50"/>
    </location>
</feature>
<evidence type="ECO:0000256" key="1">
    <source>
        <dbReference type="SAM" id="Phobius"/>
    </source>
</evidence>
<dbReference type="EMBL" id="FNHL01000002">
    <property type="protein sequence ID" value="SDM46306.1"/>
    <property type="molecule type" value="Genomic_DNA"/>
</dbReference>
<dbReference type="RefSeq" id="WP_089696627.1">
    <property type="nucleotide sequence ID" value="NZ_FNHL01000002.1"/>
</dbReference>
<evidence type="ECO:0000313" key="3">
    <source>
        <dbReference type="Proteomes" id="UP000199451"/>
    </source>
</evidence>
<proteinExistence type="predicted"/>
<dbReference type="Proteomes" id="UP000199451">
    <property type="component" value="Unassembled WGS sequence"/>
</dbReference>
<protein>
    <submittedName>
        <fullName evidence="2">Uncharacterized protein</fullName>
    </submittedName>
</protein>
<organism evidence="2 3">
    <name type="scientific">Halogranum gelatinilyticum</name>
    <dbReference type="NCBI Taxonomy" id="660521"/>
    <lineage>
        <taxon>Archaea</taxon>
        <taxon>Methanobacteriati</taxon>
        <taxon>Methanobacteriota</taxon>
        <taxon>Stenosarchaea group</taxon>
        <taxon>Halobacteria</taxon>
        <taxon>Halobacteriales</taxon>
        <taxon>Haloferacaceae</taxon>
    </lineage>
</organism>
<evidence type="ECO:0000313" key="2">
    <source>
        <dbReference type="EMBL" id="SDM46306.1"/>
    </source>
</evidence>